<proteinExistence type="predicted"/>
<gene>
    <name evidence="2" type="primary">LOC113471695</name>
</gene>
<evidence type="ECO:0000313" key="1">
    <source>
        <dbReference type="Proteomes" id="UP000079169"/>
    </source>
</evidence>
<dbReference type="KEGG" id="dci:113471695"/>
<accession>A0A3Q0JIB9</accession>
<name>A0A3Q0JIB9_DIACI</name>
<dbReference type="PaxDb" id="121845-A0A3Q0JIB9"/>
<keyword evidence="1" id="KW-1185">Reference proteome</keyword>
<dbReference type="RefSeq" id="XP_026686848.1">
    <property type="nucleotide sequence ID" value="XM_026831047.1"/>
</dbReference>
<dbReference type="GeneID" id="113471695"/>
<evidence type="ECO:0000313" key="2">
    <source>
        <dbReference type="RefSeq" id="XP_026686848.1"/>
    </source>
</evidence>
<reference evidence="2" key="1">
    <citation type="submission" date="2025-08" db="UniProtKB">
        <authorList>
            <consortium name="RefSeq"/>
        </authorList>
    </citation>
    <scope>IDENTIFICATION</scope>
</reference>
<dbReference type="AlphaFoldDB" id="A0A3Q0JIB9"/>
<dbReference type="Proteomes" id="UP000079169">
    <property type="component" value="Unplaced"/>
</dbReference>
<organism evidence="1 2">
    <name type="scientific">Diaphorina citri</name>
    <name type="common">Asian citrus psyllid</name>
    <dbReference type="NCBI Taxonomy" id="121845"/>
    <lineage>
        <taxon>Eukaryota</taxon>
        <taxon>Metazoa</taxon>
        <taxon>Ecdysozoa</taxon>
        <taxon>Arthropoda</taxon>
        <taxon>Hexapoda</taxon>
        <taxon>Insecta</taxon>
        <taxon>Pterygota</taxon>
        <taxon>Neoptera</taxon>
        <taxon>Paraneoptera</taxon>
        <taxon>Hemiptera</taxon>
        <taxon>Sternorrhyncha</taxon>
        <taxon>Psylloidea</taxon>
        <taxon>Psyllidae</taxon>
        <taxon>Diaphorininae</taxon>
        <taxon>Diaphorina</taxon>
    </lineage>
</organism>
<sequence length="259" mass="28682">MHLVEEHMRLSKRETTTMAPVYSKHKVKDKVNTEKTQALGKVVMVSPGGATPTGTPQGSKSAEVPEVFPEKTGPGAIVVSVEGNKPVDAPSPDTHAADNFPSNPEYNLASMTEHNLVTIRKKIAVLMDLINQSVERNNSHNMLTSGMAAVNLTNDLKNSLDHWIRGMSTANKTTYSDIEEQNITLKNKLLSSKVYLAELIHEMVNKNVQNKTDPTEILCMINNLYEEIYNVTPQEMTVITCPSFTYPNVEKAHTKSSFL</sequence>
<protein>
    <submittedName>
        <fullName evidence="2">Uncharacterized protein LOC113471695</fullName>
    </submittedName>
</protein>